<evidence type="ECO:0000313" key="1">
    <source>
        <dbReference type="EMBL" id="QBO63847.1"/>
    </source>
</evidence>
<reference evidence="1 2" key="1">
    <citation type="submission" date="2018-12" db="EMBL/GenBank/DDBJ databases">
        <title>Still something new to discover - new insights into E. coli phage diversity and taxonomy.</title>
        <authorList>
            <person name="Korf I.H.E."/>
            <person name="Adriaennsens E."/>
            <person name="Dreiseikelmann B."/>
            <person name="Kropinski A."/>
            <person name="Nimtz M."/>
            <person name="Meier-Kolthoff J.P."/>
            <person name="Rohde M."/>
            <person name="van Raaij M."/>
            <person name="Wittmann J."/>
        </authorList>
    </citation>
    <scope>NUCLEOTIDE SEQUENCE [LARGE SCALE GENOMIC DNA]</scope>
</reference>
<sequence>MLQTNDGQIQALSLLKTLPVPETATQRQIHQLIYQQAGGMLSTSYTTESADLLTMESYDQLAMKIIKAIIDAIWTTLRNITAFIARFIDRSRALQLELSNIRRHYTKAVGRKPIAQSFEASSTLAPHLRYGNSFGFDFTTGNTLYKQNLAIAEYLLSSSFRDDFKQFANTLDRALDIILKQTDTALIDVINRDAYTLLHKVYSTLNESKLVNVTLLGNRMLRLDQVTASGSGSIQQSLAIQSARFEVQDVPSVERDMVVTMPTLEQVGLLLESVNTGVDLLVSYHRKKYANELLEIAGNLQAKLNDVYRQQGQLSVTTASDDAMVALSRYLTAYTAWIKVPLVGYAEFFTNSTAAMLDVSREALKYYF</sequence>
<dbReference type="EMBL" id="MK327938">
    <property type="protein sequence ID" value="QBO63847.1"/>
    <property type="molecule type" value="Genomic_DNA"/>
</dbReference>
<accession>A0A482GFT6</accession>
<evidence type="ECO:0000313" key="2">
    <source>
        <dbReference type="Proteomes" id="UP000294673"/>
    </source>
</evidence>
<gene>
    <name evidence="1" type="ORF">Goslar_00054</name>
</gene>
<organism evidence="1 2">
    <name type="scientific">Escherichia phage vB_EcoM_Goslar</name>
    <dbReference type="NCBI Taxonomy" id="2502409"/>
    <lineage>
        <taxon>Viruses</taxon>
        <taxon>Duplodnaviria</taxon>
        <taxon>Heunggongvirae</taxon>
        <taxon>Uroviricota</taxon>
        <taxon>Caudoviricetes</taxon>
        <taxon>Chimalliviridae</taxon>
        <taxon>Goslarvirus</taxon>
        <taxon>Goslarvirus goslar</taxon>
    </lineage>
</organism>
<keyword evidence="2" id="KW-1185">Reference proteome</keyword>
<organismHost>
    <name type="scientific">Escherichia coli</name>
    <dbReference type="NCBI Taxonomy" id="562"/>
</organismHost>
<dbReference type="Proteomes" id="UP000294673">
    <property type="component" value="Segment"/>
</dbReference>
<protein>
    <submittedName>
        <fullName evidence="1">Uncharacterized protein</fullName>
    </submittedName>
</protein>
<proteinExistence type="predicted"/>
<name>A0A482GFT6_BPGOS</name>